<sequence>TPSRTYRRCRGTAILIKNTIRHQHLPNPTLRYIEATMVIVNLPNTPPLISFQLIGPLNKQKLTSRWTLSRFTPTTRPSSLPGI</sequence>
<dbReference type="Proteomes" id="UP000499080">
    <property type="component" value="Unassembled WGS sequence"/>
</dbReference>
<evidence type="ECO:0000313" key="2">
    <source>
        <dbReference type="Proteomes" id="UP000499080"/>
    </source>
</evidence>
<evidence type="ECO:0000313" key="1">
    <source>
        <dbReference type="EMBL" id="GBN61855.1"/>
    </source>
</evidence>
<keyword evidence="2" id="KW-1185">Reference proteome</keyword>
<dbReference type="AlphaFoldDB" id="A0A4Y2QCC1"/>
<proteinExistence type="predicted"/>
<protein>
    <submittedName>
        <fullName evidence="1">Uncharacterized protein</fullName>
    </submittedName>
</protein>
<feature type="non-terminal residue" evidence="1">
    <location>
        <position position="1"/>
    </location>
</feature>
<comment type="caution">
    <text evidence="1">The sequence shown here is derived from an EMBL/GenBank/DDBJ whole genome shotgun (WGS) entry which is preliminary data.</text>
</comment>
<gene>
    <name evidence="1" type="ORF">AVEN_52334_1</name>
</gene>
<dbReference type="EMBL" id="BGPR01013708">
    <property type="protein sequence ID" value="GBN61855.1"/>
    <property type="molecule type" value="Genomic_DNA"/>
</dbReference>
<organism evidence="1 2">
    <name type="scientific">Araneus ventricosus</name>
    <name type="common">Orbweaver spider</name>
    <name type="synonym">Epeira ventricosa</name>
    <dbReference type="NCBI Taxonomy" id="182803"/>
    <lineage>
        <taxon>Eukaryota</taxon>
        <taxon>Metazoa</taxon>
        <taxon>Ecdysozoa</taxon>
        <taxon>Arthropoda</taxon>
        <taxon>Chelicerata</taxon>
        <taxon>Arachnida</taxon>
        <taxon>Araneae</taxon>
        <taxon>Araneomorphae</taxon>
        <taxon>Entelegynae</taxon>
        <taxon>Araneoidea</taxon>
        <taxon>Araneidae</taxon>
        <taxon>Araneus</taxon>
    </lineage>
</organism>
<accession>A0A4Y2QCC1</accession>
<reference evidence="1 2" key="1">
    <citation type="journal article" date="2019" name="Sci. Rep.">
        <title>Orb-weaving spider Araneus ventricosus genome elucidates the spidroin gene catalogue.</title>
        <authorList>
            <person name="Kono N."/>
            <person name="Nakamura H."/>
            <person name="Ohtoshi R."/>
            <person name="Moran D.A.P."/>
            <person name="Shinohara A."/>
            <person name="Yoshida Y."/>
            <person name="Fujiwara M."/>
            <person name="Mori M."/>
            <person name="Tomita M."/>
            <person name="Arakawa K."/>
        </authorList>
    </citation>
    <scope>NUCLEOTIDE SEQUENCE [LARGE SCALE GENOMIC DNA]</scope>
</reference>
<name>A0A4Y2QCC1_ARAVE</name>